<evidence type="ECO:0000313" key="2">
    <source>
        <dbReference type="Proteomes" id="UP000787419"/>
    </source>
</evidence>
<dbReference type="EMBL" id="JABZTM010000001">
    <property type="protein sequence ID" value="MBF1445787.1"/>
    <property type="molecule type" value="Genomic_DNA"/>
</dbReference>
<protein>
    <submittedName>
        <fullName evidence="1">Uncharacterized protein</fullName>
    </submittedName>
</protein>
<dbReference type="RefSeq" id="WP_278488613.1">
    <property type="nucleotide sequence ID" value="NZ_CAJZDG010000062.1"/>
</dbReference>
<name>A0A9D6A9W7_9BACT</name>
<sequence length="62" mass="6967">MIGHFRIPVKIATELLQSSLRGYGSCRFGVTAIVASGLRQTSQRGYDKRRNEVTTNIFAEHQ</sequence>
<evidence type="ECO:0000313" key="1">
    <source>
        <dbReference type="EMBL" id="MBF1445787.1"/>
    </source>
</evidence>
<dbReference type="Proteomes" id="UP000787419">
    <property type="component" value="Unassembled WGS sequence"/>
</dbReference>
<comment type="caution">
    <text evidence="1">The sequence shown here is derived from an EMBL/GenBank/DDBJ whole genome shotgun (WGS) entry which is preliminary data.</text>
</comment>
<proteinExistence type="predicted"/>
<reference evidence="1" key="1">
    <citation type="submission" date="2020-04" db="EMBL/GenBank/DDBJ databases">
        <title>Deep metagenomics examines the oral microbiome during advanced dental caries in children, revealing novel taxa and co-occurrences with host molecules.</title>
        <authorList>
            <person name="Baker J.L."/>
            <person name="Morton J.T."/>
            <person name="Dinis M."/>
            <person name="Alvarez R."/>
            <person name="Tran N.C."/>
            <person name="Knight R."/>
            <person name="Edlund A."/>
        </authorList>
    </citation>
    <scope>NUCLEOTIDE SEQUENCE</scope>
    <source>
        <strain evidence="1">JCVI_32_bin.50</strain>
    </source>
</reference>
<dbReference type="AlphaFoldDB" id="A0A9D6A9W7"/>
<accession>A0A9D6A9W7</accession>
<gene>
    <name evidence="1" type="ORF">HXN55_00150</name>
</gene>
<organism evidence="1 2">
    <name type="scientific">Prevotella nigrescens</name>
    <dbReference type="NCBI Taxonomy" id="28133"/>
    <lineage>
        <taxon>Bacteria</taxon>
        <taxon>Pseudomonadati</taxon>
        <taxon>Bacteroidota</taxon>
        <taxon>Bacteroidia</taxon>
        <taxon>Bacteroidales</taxon>
        <taxon>Prevotellaceae</taxon>
        <taxon>Prevotella</taxon>
    </lineage>
</organism>